<evidence type="ECO:0000313" key="2">
    <source>
        <dbReference type="Proteomes" id="UP001164539"/>
    </source>
</evidence>
<name>A0ACC1Y590_MELAZ</name>
<proteinExistence type="predicted"/>
<dbReference type="Proteomes" id="UP001164539">
    <property type="component" value="Chromosome 6"/>
</dbReference>
<protein>
    <submittedName>
        <fullName evidence="1">Nuclear pore complex protein</fullName>
    </submittedName>
</protein>
<gene>
    <name evidence="1" type="ORF">OWV82_012522</name>
</gene>
<comment type="caution">
    <text evidence="1">The sequence shown here is derived from an EMBL/GenBank/DDBJ whole genome shotgun (WGS) entry which is preliminary data.</text>
</comment>
<reference evidence="1 2" key="1">
    <citation type="journal article" date="2023" name="Science">
        <title>Complex scaffold remodeling in plant triterpene biosynthesis.</title>
        <authorList>
            <person name="De La Pena R."/>
            <person name="Hodgson H."/>
            <person name="Liu J.C."/>
            <person name="Stephenson M.J."/>
            <person name="Martin A.C."/>
            <person name="Owen C."/>
            <person name="Harkess A."/>
            <person name="Leebens-Mack J."/>
            <person name="Jimenez L.E."/>
            <person name="Osbourn A."/>
            <person name="Sattely E.S."/>
        </authorList>
    </citation>
    <scope>NUCLEOTIDE SEQUENCE [LARGE SCALE GENOMIC DNA]</scope>
    <source>
        <strain evidence="2">cv. JPN11</strain>
        <tissue evidence="1">Leaf</tissue>
    </source>
</reference>
<organism evidence="1 2">
    <name type="scientific">Melia azedarach</name>
    <name type="common">Chinaberry tree</name>
    <dbReference type="NCBI Taxonomy" id="155640"/>
    <lineage>
        <taxon>Eukaryota</taxon>
        <taxon>Viridiplantae</taxon>
        <taxon>Streptophyta</taxon>
        <taxon>Embryophyta</taxon>
        <taxon>Tracheophyta</taxon>
        <taxon>Spermatophyta</taxon>
        <taxon>Magnoliopsida</taxon>
        <taxon>eudicotyledons</taxon>
        <taxon>Gunneridae</taxon>
        <taxon>Pentapetalae</taxon>
        <taxon>rosids</taxon>
        <taxon>malvids</taxon>
        <taxon>Sapindales</taxon>
        <taxon>Meliaceae</taxon>
        <taxon>Melia</taxon>
    </lineage>
</organism>
<keyword evidence="2" id="KW-1185">Reference proteome</keyword>
<accession>A0ACC1Y590</accession>
<evidence type="ECO:0000313" key="1">
    <source>
        <dbReference type="EMBL" id="KAJ4717675.1"/>
    </source>
</evidence>
<sequence length="1466" mass="165574">MVSKWRLAGMEVPIFSSDSVKWIEVSVSSSFSCNNGDCSDVAAPLTEDCASCSVLEDPSLYLIWRIHKNLPNSLELMHISSADQFPILGLRINFPSPLSPFSFICNNNNNNNLLYVLTVSGIAFLLKISFDFSSYESSPLFPNQDTVELNLFNYGTIPITSVAATAGCLVVGRNDGSVASFQLGILHPTAPGFEHELRDDTGIGRLWGLVSRSRIAASVQDLVIREVQGKKLLFILHSDGMFRVWDLSSYSRILTHKMTSPVSEGARSIRLWVGENNGSSGIIPLAILYRHTLEVSEEMIYVYSLRCSLGDKMVLFLESSVQDITLEEGGCIDVKLTSDKIWILKDGGLVFHNLFHTDVTEEEAHCYAMQEEFVADQLFQNSEHLSDDLLSITHSIVTAAKDHFVSFVSSIFLRRLLHPGVHHNIVLRATLLDYNKHWTDSEFQNLTVDGLKKEIILLIEHEGVAESPLSIYYGWKNFCTRYFQHWCKNNEPYGLFVQSSTGVVGLLRKNSVSVFRNLENIELLIDDVLLVSANNWEKTSAIFYESLVGTPIISTEDIVPCLLKILETGYSSSVAAINVSDLGADVAREKELTDHKNLRKFSIYMLLSLHALGEKAGSWDKILNVIETYLQFLVPRKIIKDLDAGTVFNISATILVQATSQIAKVMFESALDVLLFLSYLVTMSGQIGILHDDLSRIQLELIPMIQEIVSEWLMVLFFGTTPSESPTLEDFSSQLSSLQIDSNIGKRSWNVKLGKCDFTLAYILLLNIQSSSGDPSHVSLRCLPNPQEVTSSVWGFTSWVIWGKTSEESSSFLRRSTQLALILLKHGQYDAVEYVLTIVETNSLKEKTFRSIQDSDGEWCILQHLLGCCFLAQAQCGLHGILKEKKVCEAVRCFFRASSAQGACHALQNLSHEAGLPHLGFNGSLSSAAWKLHYYQWAMQIFEQYNISGGACQFALASLEQVDEALTPKADCDDGNPLNESAITIKGRLWANVFKFTLDLNLLHDAYCAIISNPDEESKYICLRRFIIVLYERKAAKLLCDGQLPFIGIGEKIERELAWKAERSDVLAKPNPYKMLYAFEMQRHNWRKAASYIYLYSARLRTEPLPKDQQQILSGLQERLNGISAAVNALHLVHPAYAWINPLLGQNSFQNEHYPSKKAKKTVKEQLISNDIHPQNLQSYIDIEKLEKEFVLTSAEYLLSTANVKWMFNEIDEAPSDLVDLLVHANFYDMAFTVLLKFWKGSTLKRLLERVFSAMSLKCCPNRVDSACVGTHGLLLTSSKDEVIVHGSPDNFHTIHQYKWNGQWETLELYLEKYRDFHSGLPIVVAETLLRTDSQIELPLWLIHMFKGSQRERMWSMTNQESNPASLFRLYVDYGRYTEATNLLLEYIESFASIRPKDIINRKRPFAVWFPYTAIERLWCQLEESIRLGHMVDQSEKLRKLLHGALLNHLKLLKVDSEDAVSSASS</sequence>
<dbReference type="EMBL" id="CM051399">
    <property type="protein sequence ID" value="KAJ4717675.1"/>
    <property type="molecule type" value="Genomic_DNA"/>
</dbReference>